<keyword evidence="3" id="KW-1185">Reference proteome</keyword>
<dbReference type="GO" id="GO:0016787">
    <property type="term" value="F:hydrolase activity"/>
    <property type="evidence" value="ECO:0007669"/>
    <property type="project" value="UniProtKB-KW"/>
</dbReference>
<organism evidence="2 3">
    <name type="scientific">Halolamina litorea</name>
    <dbReference type="NCBI Taxonomy" id="1515593"/>
    <lineage>
        <taxon>Archaea</taxon>
        <taxon>Methanobacteriati</taxon>
        <taxon>Methanobacteriota</taxon>
        <taxon>Stenosarchaea group</taxon>
        <taxon>Halobacteria</taxon>
        <taxon>Halobacteriales</taxon>
        <taxon>Haloferacaceae</taxon>
    </lineage>
</organism>
<dbReference type="SUPFAM" id="SSF53474">
    <property type="entry name" value="alpha/beta-Hydrolases"/>
    <property type="match status" value="1"/>
</dbReference>
<sequence length="283" mass="29665">MTGPVHTTALDADGNRQLAYAEYGDADGTPVLFLHGTPGSRVLGELLHGDARERGVRLLAPDRPGYGGSDPWPQRSVDDAGAYLTALLDDAGAGSAGVIGFSGGGAHALALAATNPERVESVDVIAGTTPPSVTEETPTPQRVLSGLANTTPTLLRGLFRGQAWLAGRLDPSFVLAQYTDDPESVPAETQETVRSDFLEAFKNSRSGAVTEFRNTAAPWDVPFDAVDADVRFWHGEADTNVPIAGARRLSERLPTAAFNALDGADHLGTLLRAAPEALAAQTE</sequence>
<dbReference type="EMBL" id="JBHUCZ010000001">
    <property type="protein sequence ID" value="MFD1566164.1"/>
    <property type="molecule type" value="Genomic_DNA"/>
</dbReference>
<protein>
    <submittedName>
        <fullName evidence="2">Alpha/beta fold hydrolase</fullName>
    </submittedName>
</protein>
<evidence type="ECO:0000313" key="2">
    <source>
        <dbReference type="EMBL" id="MFD1566164.1"/>
    </source>
</evidence>
<dbReference type="PRINTS" id="PR00111">
    <property type="entry name" value="ABHYDROLASE"/>
</dbReference>
<name>A0ABD6BNH4_9EURY</name>
<dbReference type="InterPro" id="IPR029058">
    <property type="entry name" value="AB_hydrolase_fold"/>
</dbReference>
<evidence type="ECO:0000259" key="1">
    <source>
        <dbReference type="Pfam" id="PF00561"/>
    </source>
</evidence>
<comment type="caution">
    <text evidence="2">The sequence shown here is derived from an EMBL/GenBank/DDBJ whole genome shotgun (WGS) entry which is preliminary data.</text>
</comment>
<dbReference type="Gene3D" id="3.40.50.1820">
    <property type="entry name" value="alpha/beta hydrolase"/>
    <property type="match status" value="1"/>
</dbReference>
<dbReference type="Proteomes" id="UP001597139">
    <property type="component" value="Unassembled WGS sequence"/>
</dbReference>
<dbReference type="AlphaFoldDB" id="A0ABD6BNH4"/>
<evidence type="ECO:0000313" key="3">
    <source>
        <dbReference type="Proteomes" id="UP001597139"/>
    </source>
</evidence>
<feature type="domain" description="AB hydrolase-1" evidence="1">
    <location>
        <begin position="30"/>
        <end position="268"/>
    </location>
</feature>
<dbReference type="Pfam" id="PF00561">
    <property type="entry name" value="Abhydrolase_1"/>
    <property type="match status" value="1"/>
</dbReference>
<dbReference type="InterPro" id="IPR050471">
    <property type="entry name" value="AB_hydrolase"/>
</dbReference>
<dbReference type="PANTHER" id="PTHR43433:SF10">
    <property type="entry name" value="AB HYDROLASE-1 DOMAIN-CONTAINING PROTEIN"/>
    <property type="match status" value="1"/>
</dbReference>
<keyword evidence="2" id="KW-0378">Hydrolase</keyword>
<accession>A0ABD6BNH4</accession>
<gene>
    <name evidence="2" type="ORF">ACFSAU_01530</name>
</gene>
<proteinExistence type="predicted"/>
<reference evidence="2 3" key="1">
    <citation type="journal article" date="2019" name="Int. J. Syst. Evol. Microbiol.">
        <title>The Global Catalogue of Microorganisms (GCM) 10K type strain sequencing project: providing services to taxonomists for standard genome sequencing and annotation.</title>
        <authorList>
            <consortium name="The Broad Institute Genomics Platform"/>
            <consortium name="The Broad Institute Genome Sequencing Center for Infectious Disease"/>
            <person name="Wu L."/>
            <person name="Ma J."/>
        </authorList>
    </citation>
    <scope>NUCLEOTIDE SEQUENCE [LARGE SCALE GENOMIC DNA]</scope>
    <source>
        <strain evidence="2 3">CGMCC 1.12859</strain>
    </source>
</reference>
<dbReference type="RefSeq" id="WP_267645436.1">
    <property type="nucleotide sequence ID" value="NZ_JANHGR010000001.1"/>
</dbReference>
<dbReference type="InterPro" id="IPR000073">
    <property type="entry name" value="AB_hydrolase_1"/>
</dbReference>
<dbReference type="PANTHER" id="PTHR43433">
    <property type="entry name" value="HYDROLASE, ALPHA/BETA FOLD FAMILY PROTEIN"/>
    <property type="match status" value="1"/>
</dbReference>